<reference evidence="11 12" key="1">
    <citation type="submission" date="2018-02" db="EMBL/GenBank/DDBJ databases">
        <authorList>
            <person name="Rodrigo-Torres L."/>
            <person name="Arahal R. D."/>
            <person name="Lucena T."/>
        </authorList>
    </citation>
    <scope>NUCLEOTIDE SEQUENCE [LARGE SCALE GENOMIC DNA]</scope>
    <source>
        <strain evidence="11 12">CECT 9267</strain>
    </source>
</reference>
<evidence type="ECO:0000259" key="10">
    <source>
        <dbReference type="Pfam" id="PF00697"/>
    </source>
</evidence>
<dbReference type="PANTHER" id="PTHR42894">
    <property type="entry name" value="N-(5'-PHOSPHORIBOSYL)ANTHRANILATE ISOMERASE"/>
    <property type="match status" value="1"/>
</dbReference>
<feature type="domain" description="N-(5'phosphoribosyl) anthranilate isomerase (PRAI)" evidence="10">
    <location>
        <begin position="42"/>
        <end position="220"/>
    </location>
</feature>
<dbReference type="HAMAP" id="MF_00135">
    <property type="entry name" value="PRAI"/>
    <property type="match status" value="1"/>
</dbReference>
<dbReference type="EC" id="5.3.1.24" evidence="3 9"/>
<gene>
    <name evidence="9 11" type="primary">trpF</name>
    <name evidence="11" type="ORF">LAS9267_01627</name>
</gene>
<dbReference type="SUPFAM" id="SSF51366">
    <property type="entry name" value="Ribulose-phoshate binding barrel"/>
    <property type="match status" value="1"/>
</dbReference>
<keyword evidence="5 9" id="KW-0028">Amino-acid biosynthesis</keyword>
<protein>
    <recommendedName>
        <fullName evidence="4 9">N-(5'-phosphoribosyl)anthranilate isomerase</fullName>
        <shortName evidence="9">PRAI</shortName>
        <ecNumber evidence="3 9">5.3.1.24</ecNumber>
    </recommendedName>
</protein>
<dbReference type="Gene3D" id="3.20.20.70">
    <property type="entry name" value="Aldolase class I"/>
    <property type="match status" value="1"/>
</dbReference>
<evidence type="ECO:0000313" key="11">
    <source>
        <dbReference type="EMBL" id="SPE22290.1"/>
    </source>
</evidence>
<evidence type="ECO:0000256" key="1">
    <source>
        <dbReference type="ARBA" id="ARBA00001164"/>
    </source>
</evidence>
<dbReference type="AlphaFoldDB" id="A0AAE8LWK6"/>
<accession>A0AAE8LWK6</accession>
<keyword evidence="6 9" id="KW-0822">Tryptophan biosynthesis</keyword>
<comment type="pathway">
    <text evidence="2 9">Amino-acid biosynthesis; L-tryptophan biosynthesis; L-tryptophan from chorismate: step 3/5.</text>
</comment>
<dbReference type="CDD" id="cd00405">
    <property type="entry name" value="PRAI"/>
    <property type="match status" value="1"/>
</dbReference>
<evidence type="ECO:0000256" key="2">
    <source>
        <dbReference type="ARBA" id="ARBA00004664"/>
    </source>
</evidence>
<evidence type="ECO:0000256" key="6">
    <source>
        <dbReference type="ARBA" id="ARBA00022822"/>
    </source>
</evidence>
<dbReference type="GeneID" id="57133090"/>
<evidence type="ECO:0000313" key="12">
    <source>
        <dbReference type="Proteomes" id="UP000239650"/>
    </source>
</evidence>
<sequence>MIKKQIYSLITYDESVKTMEAGADHIGLVPMQDGGVPAHRVPLETVDKIFAEAKRRGVVTVAIMLNKDPKEMLDIAKRVRPDILHIAGMEYTADQAFRDQLRAVCPETELMQAVLVDGPEAVERAKEYAKFSDYLLTDSGLAADTGIGASGLTHDWSIDAAIVANVNIPVIIAGGLGPDNVEECIKEIKPYGVDSLTKTSIKYDGGHMEKDIDKVREFCERADKAAAEVGL</sequence>
<evidence type="ECO:0000256" key="5">
    <source>
        <dbReference type="ARBA" id="ARBA00022605"/>
    </source>
</evidence>
<dbReference type="InterPro" id="IPR011060">
    <property type="entry name" value="RibuloseP-bd_barrel"/>
</dbReference>
<proteinExistence type="inferred from homology"/>
<evidence type="ECO:0000256" key="4">
    <source>
        <dbReference type="ARBA" id="ARBA00022272"/>
    </source>
</evidence>
<evidence type="ECO:0000256" key="9">
    <source>
        <dbReference type="HAMAP-Rule" id="MF_00135"/>
    </source>
</evidence>
<dbReference type="GO" id="GO:0004640">
    <property type="term" value="F:phosphoribosylanthranilate isomerase activity"/>
    <property type="evidence" value="ECO:0007669"/>
    <property type="project" value="UniProtKB-UniRule"/>
</dbReference>
<dbReference type="InterPro" id="IPR013785">
    <property type="entry name" value="Aldolase_TIM"/>
</dbReference>
<comment type="similarity">
    <text evidence="9">Belongs to the TrpF family.</text>
</comment>
<comment type="catalytic activity">
    <reaction evidence="1 9">
        <text>N-(5-phospho-beta-D-ribosyl)anthranilate = 1-(2-carboxyphenylamino)-1-deoxy-D-ribulose 5-phosphate</text>
        <dbReference type="Rhea" id="RHEA:21540"/>
        <dbReference type="ChEBI" id="CHEBI:18277"/>
        <dbReference type="ChEBI" id="CHEBI:58613"/>
        <dbReference type="EC" id="5.3.1.24"/>
    </reaction>
</comment>
<dbReference type="InterPro" id="IPR044643">
    <property type="entry name" value="TrpF_fam"/>
</dbReference>
<evidence type="ECO:0000256" key="8">
    <source>
        <dbReference type="ARBA" id="ARBA00023235"/>
    </source>
</evidence>
<dbReference type="Proteomes" id="UP000239650">
    <property type="component" value="Unassembled WGS sequence"/>
</dbReference>
<dbReference type="EMBL" id="OKRC01000008">
    <property type="protein sequence ID" value="SPE22290.1"/>
    <property type="molecule type" value="Genomic_DNA"/>
</dbReference>
<dbReference type="PANTHER" id="PTHR42894:SF1">
    <property type="entry name" value="N-(5'-PHOSPHORIBOSYL)ANTHRANILATE ISOMERASE"/>
    <property type="match status" value="1"/>
</dbReference>
<keyword evidence="7 9" id="KW-0057">Aromatic amino acid biosynthesis</keyword>
<organism evidence="11 12">
    <name type="scientific">Latilactobacillus sakei</name>
    <name type="common">Lactobacillus sakei</name>
    <dbReference type="NCBI Taxonomy" id="1599"/>
    <lineage>
        <taxon>Bacteria</taxon>
        <taxon>Bacillati</taxon>
        <taxon>Bacillota</taxon>
        <taxon>Bacilli</taxon>
        <taxon>Lactobacillales</taxon>
        <taxon>Lactobacillaceae</taxon>
        <taxon>Latilactobacillus</taxon>
    </lineage>
</organism>
<name>A0AAE8LWK6_LATSK</name>
<dbReference type="GO" id="GO:0000162">
    <property type="term" value="P:L-tryptophan biosynthetic process"/>
    <property type="evidence" value="ECO:0007669"/>
    <property type="project" value="UniProtKB-UniRule"/>
</dbReference>
<keyword evidence="8 9" id="KW-0413">Isomerase</keyword>
<evidence type="ECO:0000256" key="7">
    <source>
        <dbReference type="ARBA" id="ARBA00023141"/>
    </source>
</evidence>
<comment type="caution">
    <text evidence="11">The sequence shown here is derived from an EMBL/GenBank/DDBJ whole genome shotgun (WGS) entry which is preliminary data.</text>
</comment>
<dbReference type="Pfam" id="PF00697">
    <property type="entry name" value="PRAI"/>
    <property type="match status" value="1"/>
</dbReference>
<dbReference type="RefSeq" id="WP_016264563.1">
    <property type="nucleotide sequence ID" value="NZ_CAKMCP010000006.1"/>
</dbReference>
<evidence type="ECO:0000256" key="3">
    <source>
        <dbReference type="ARBA" id="ARBA00012572"/>
    </source>
</evidence>
<dbReference type="InterPro" id="IPR001240">
    <property type="entry name" value="PRAI_dom"/>
</dbReference>